<organism evidence="1 2">
    <name type="scientific">Vermiconidia calcicola</name>
    <dbReference type="NCBI Taxonomy" id="1690605"/>
    <lineage>
        <taxon>Eukaryota</taxon>
        <taxon>Fungi</taxon>
        <taxon>Dikarya</taxon>
        <taxon>Ascomycota</taxon>
        <taxon>Pezizomycotina</taxon>
        <taxon>Dothideomycetes</taxon>
        <taxon>Dothideomycetidae</taxon>
        <taxon>Mycosphaerellales</taxon>
        <taxon>Extremaceae</taxon>
        <taxon>Vermiconidia</taxon>
    </lineage>
</organism>
<gene>
    <name evidence="1" type="ORF">LTR37_008921</name>
</gene>
<evidence type="ECO:0000313" key="1">
    <source>
        <dbReference type="EMBL" id="KAK3712830.1"/>
    </source>
</evidence>
<dbReference type="EMBL" id="JAUTXU010000067">
    <property type="protein sequence ID" value="KAK3712830.1"/>
    <property type="molecule type" value="Genomic_DNA"/>
</dbReference>
<keyword evidence="2" id="KW-1185">Reference proteome</keyword>
<evidence type="ECO:0000313" key="2">
    <source>
        <dbReference type="Proteomes" id="UP001281147"/>
    </source>
</evidence>
<accession>A0ACC3N9Y2</accession>
<name>A0ACC3N9Y2_9PEZI</name>
<comment type="caution">
    <text evidence="1">The sequence shown here is derived from an EMBL/GenBank/DDBJ whole genome shotgun (WGS) entry which is preliminary data.</text>
</comment>
<sequence>MPIWPFNKRRRSAVKDDAKQPLTEKAQPIEQRPTKTATEPIPIPRRLSKRGSRPKRQASQDEKAAEASWADHEKQPISPEKENVPSAGQRRGRSSQEDITALPMSRKLESSPHLRAVDMERPHIPYNFRQYSTSQTSVQREEPLTTLHRPNTLRSRRSGYDSATPSRRQSSKRRKDDPIREEEIRMMSAQGPIPKRPGEGPLRRDSKKMRGSLRGSYVTLPAEEDVHSTMSGIAEQRGWEIGSIDVFNPRPAVRLSGTPQHVTAGRLPTSPPMSPTSPKKRKEKMSASRDGTRKRETIGARADDLDASDLRMLLERDAKRREKRKKEQQEKLDKKLRNRAGRNRGDSDKRRREVEEDRRAKEARKRADENTRRVDEEESRARDVATTPSAIHPALRDAPLDQQAETGRLDTGERQAEPGASGIDEQFLTPDERPEDPFTDAAAEPEPTAERGPVFSGGISPVQTPMEDPILETAREVRLSQAATPPLSPVQPRAATPSLSQMIVDQRRTSELTPPPPIRDPDQRRQSDPKPERRVGPWATFFRRGGNTLRKPEESTSPTSESGFSNVSRQHMRFRPLPPHLVDTQAEYPRSKSGTPVRTQSKFREDLPEMPISPPDSRLPSPDVTSLAAAASAARRTGRGSVPVDIPEDTVMGESDPSGSMRNDTPISPSVRSQRMTSMASIDSEGSWLASGAGQRNSTQSGVNRSIGSLNQRPFTGSYEELGSDRDAEYFQSLAPSPDTKRALYGGKLSSSPLAGPVPDEESEEEGESGEPETPGDPLTVHESVRRKPTLVHRDARVVSREGLLAEFADVEEPAPTSAGTGRGSLDFDSDEPEPIVQRATSVDYSKKHARQWSSGSATLLDVPPRSSRDVSPTPT</sequence>
<dbReference type="Proteomes" id="UP001281147">
    <property type="component" value="Unassembled WGS sequence"/>
</dbReference>
<proteinExistence type="predicted"/>
<protein>
    <submittedName>
        <fullName evidence="1">Uncharacterized protein</fullName>
    </submittedName>
</protein>
<reference evidence="1" key="1">
    <citation type="submission" date="2023-07" db="EMBL/GenBank/DDBJ databases">
        <title>Black Yeasts Isolated from many extreme environments.</title>
        <authorList>
            <person name="Coleine C."/>
            <person name="Stajich J.E."/>
            <person name="Selbmann L."/>
        </authorList>
    </citation>
    <scope>NUCLEOTIDE SEQUENCE</scope>
    <source>
        <strain evidence="1">CCFEE 5714</strain>
    </source>
</reference>